<proteinExistence type="predicted"/>
<feature type="compositionally biased region" description="Basic residues" evidence="1">
    <location>
        <begin position="82"/>
        <end position="91"/>
    </location>
</feature>
<dbReference type="HOGENOM" id="CLU_1851390_0_0_4"/>
<organism evidence="2">
    <name type="scientific">Burkholderia pseudomallei 1710a</name>
    <dbReference type="NCBI Taxonomy" id="320371"/>
    <lineage>
        <taxon>Bacteria</taxon>
        <taxon>Pseudomonadati</taxon>
        <taxon>Pseudomonadota</taxon>
        <taxon>Betaproteobacteria</taxon>
        <taxon>Burkholderiales</taxon>
        <taxon>Burkholderiaceae</taxon>
        <taxon>Burkholderia</taxon>
        <taxon>pseudomallei group</taxon>
    </lineage>
</organism>
<protein>
    <submittedName>
        <fullName evidence="2">Uncharacterized protein</fullName>
    </submittedName>
</protein>
<sequence>MKRRAAPCATVAATHRGNEARAARAAGRSRADTSRHRFAHSLSATPCHAAPHRNGNGDGDDDRTPPPAGSARAARRADSRANRTRSRAHARRAGEIRRSRGPRRNGRRPRERRPNARSTHRPSAVDLGQSAPAGRSID</sequence>
<dbReference type="EMBL" id="CM000833">
    <property type="protein sequence ID" value="EET02760.1"/>
    <property type="molecule type" value="Genomic_DNA"/>
</dbReference>
<feature type="region of interest" description="Disordered" evidence="1">
    <location>
        <begin position="1"/>
        <end position="138"/>
    </location>
</feature>
<reference evidence="2" key="1">
    <citation type="submission" date="2009-05" db="EMBL/GenBank/DDBJ databases">
        <authorList>
            <person name="Harkins D.M."/>
            <person name="DeShazer D."/>
            <person name="Woods D.E."/>
            <person name="Brinkac L.M."/>
            <person name="Brown K.A."/>
            <person name="Hung G.C."/>
            <person name="Tuanyok A."/>
            <person name="Zhang B."/>
            <person name="Nierman W.C."/>
        </authorList>
    </citation>
    <scope>NUCLEOTIDE SEQUENCE [LARGE SCALE GENOMIC DNA]</scope>
    <source>
        <strain evidence="2">1710a</strain>
    </source>
</reference>
<evidence type="ECO:0000256" key="1">
    <source>
        <dbReference type="SAM" id="MobiDB-lite"/>
    </source>
</evidence>
<dbReference type="AlphaFoldDB" id="A0A0E1VPH3"/>
<evidence type="ECO:0000313" key="2">
    <source>
        <dbReference type="EMBL" id="EET02760.1"/>
    </source>
</evidence>
<dbReference type="Proteomes" id="UP000001812">
    <property type="component" value="Chromosome II"/>
</dbReference>
<name>A0A0E1VPH3_BURPE</name>
<gene>
    <name evidence="2" type="ORF">BURPS1710A_A2387</name>
</gene>
<feature type="compositionally biased region" description="Basic residues" evidence="1">
    <location>
        <begin position="99"/>
        <end position="111"/>
    </location>
</feature>
<accession>A0A0E1VPH3</accession>